<keyword evidence="2" id="KW-0597">Phosphoprotein</keyword>
<dbReference type="EMBL" id="FWFW01000001">
    <property type="protein sequence ID" value="SLN16314.1"/>
    <property type="molecule type" value="Genomic_DNA"/>
</dbReference>
<accession>A0A1Y5RFY7</accession>
<gene>
    <name evidence="4" type="ORF">PAM7971_00335</name>
</gene>
<dbReference type="PROSITE" id="PS50894">
    <property type="entry name" value="HPT"/>
    <property type="match status" value="1"/>
</dbReference>
<dbReference type="Proteomes" id="UP000193307">
    <property type="component" value="Unassembled WGS sequence"/>
</dbReference>
<name>A0A1Y5RFY7_9RHOB</name>
<dbReference type="STRING" id="658057.SAMN04488032_101315"/>
<feature type="domain" description="HPt" evidence="3">
    <location>
        <begin position="1"/>
        <end position="101"/>
    </location>
</feature>
<proteinExistence type="predicted"/>
<evidence type="ECO:0000313" key="4">
    <source>
        <dbReference type="EMBL" id="SLN16314.1"/>
    </source>
</evidence>
<keyword evidence="5" id="KW-1185">Reference proteome</keyword>
<evidence type="ECO:0000256" key="2">
    <source>
        <dbReference type="PROSITE-ProRule" id="PRU00110"/>
    </source>
</evidence>
<dbReference type="GO" id="GO:0004672">
    <property type="term" value="F:protein kinase activity"/>
    <property type="evidence" value="ECO:0007669"/>
    <property type="project" value="UniProtKB-ARBA"/>
</dbReference>
<evidence type="ECO:0000259" key="3">
    <source>
        <dbReference type="PROSITE" id="PS50894"/>
    </source>
</evidence>
<keyword evidence="1" id="KW-0902">Two-component regulatory system</keyword>
<dbReference type="SUPFAM" id="SSF47226">
    <property type="entry name" value="Histidine-containing phosphotransfer domain, HPT domain"/>
    <property type="match status" value="1"/>
</dbReference>
<feature type="modified residue" description="Phosphohistidine" evidence="2">
    <location>
        <position position="45"/>
    </location>
</feature>
<dbReference type="InterPro" id="IPR008207">
    <property type="entry name" value="Sig_transdc_His_kin_Hpt_dom"/>
</dbReference>
<protein>
    <submittedName>
        <fullName evidence="4">Hpt domain protein</fullName>
    </submittedName>
</protein>
<dbReference type="Gene3D" id="1.20.120.160">
    <property type="entry name" value="HPT domain"/>
    <property type="match status" value="1"/>
</dbReference>
<sequence>MIEGMREKFIADICVKLHEIETLQSELTKVAGRGDALRALSFIAHRLSGVAATVGFRDLGDCASAVEAEIMAQDKSPSDLSLLSARIDDLLDHIEDAIIDG</sequence>
<dbReference type="InterPro" id="IPR036641">
    <property type="entry name" value="HPT_dom_sf"/>
</dbReference>
<evidence type="ECO:0000256" key="1">
    <source>
        <dbReference type="ARBA" id="ARBA00023012"/>
    </source>
</evidence>
<dbReference type="AlphaFoldDB" id="A0A1Y5RFY7"/>
<dbReference type="Pfam" id="PF01627">
    <property type="entry name" value="Hpt"/>
    <property type="match status" value="1"/>
</dbReference>
<reference evidence="4 5" key="1">
    <citation type="submission" date="2017-03" db="EMBL/GenBank/DDBJ databases">
        <authorList>
            <person name="Afonso C.L."/>
            <person name="Miller P.J."/>
            <person name="Scott M.A."/>
            <person name="Spackman E."/>
            <person name="Goraichik I."/>
            <person name="Dimitrov K.M."/>
            <person name="Suarez D.L."/>
            <person name="Swayne D.E."/>
        </authorList>
    </citation>
    <scope>NUCLEOTIDE SEQUENCE [LARGE SCALE GENOMIC DNA]</scope>
    <source>
        <strain evidence="4 5">CECT 7971</strain>
    </source>
</reference>
<evidence type="ECO:0000313" key="5">
    <source>
        <dbReference type="Proteomes" id="UP000193307"/>
    </source>
</evidence>
<dbReference type="GO" id="GO:0000160">
    <property type="term" value="P:phosphorelay signal transduction system"/>
    <property type="evidence" value="ECO:0007669"/>
    <property type="project" value="UniProtKB-KW"/>
</dbReference>
<organism evidence="4 5">
    <name type="scientific">Pacificibacter marinus</name>
    <dbReference type="NCBI Taxonomy" id="658057"/>
    <lineage>
        <taxon>Bacteria</taxon>
        <taxon>Pseudomonadati</taxon>
        <taxon>Pseudomonadota</taxon>
        <taxon>Alphaproteobacteria</taxon>
        <taxon>Rhodobacterales</taxon>
        <taxon>Roseobacteraceae</taxon>
        <taxon>Pacificibacter</taxon>
    </lineage>
</organism>